<proteinExistence type="inferred from homology"/>
<comment type="activity regulation">
    <text evidence="11">Na(+) is not transported, but it plays an essential structural role and its presence is essential for fluoride channel function.</text>
</comment>
<feature type="binding site" evidence="11">
    <location>
        <position position="79"/>
    </location>
    <ligand>
        <name>Na(+)</name>
        <dbReference type="ChEBI" id="CHEBI:29101"/>
        <note>structural</note>
    </ligand>
</feature>
<gene>
    <name evidence="11 12" type="primary">crcB</name>
    <name evidence="11" type="synonym">fluC</name>
    <name evidence="12" type="ORF">HPS56_07435</name>
</gene>
<evidence type="ECO:0000256" key="6">
    <source>
        <dbReference type="ARBA" id="ARBA00023065"/>
    </source>
</evidence>
<feature type="binding site" evidence="11">
    <location>
        <position position="76"/>
    </location>
    <ligand>
        <name>Na(+)</name>
        <dbReference type="ChEBI" id="CHEBI:29101"/>
        <note>structural</note>
    </ligand>
</feature>
<keyword evidence="8 11" id="KW-0407">Ion channel</keyword>
<keyword evidence="4 11" id="KW-0812">Transmembrane</keyword>
<comment type="caution">
    <text evidence="12">The sequence shown here is derived from an EMBL/GenBank/DDBJ whole genome shotgun (WGS) entry which is preliminary data.</text>
</comment>
<evidence type="ECO:0000256" key="10">
    <source>
        <dbReference type="ARBA" id="ARBA00035585"/>
    </source>
</evidence>
<keyword evidence="11" id="KW-0915">Sodium</keyword>
<keyword evidence="7 11" id="KW-0472">Membrane</keyword>
<dbReference type="InterPro" id="IPR003691">
    <property type="entry name" value="FluC"/>
</dbReference>
<sequence>MLRTLVFIGVGSFIGGVARYLFSRFIQFHAATAFPWGTMTVNIVGCFLIGIIYGLCDRSFIMNNDLRLFLTVGLCGGFTTFSTFIHENYMFLDEKNCLNAILYSMLSLGLGLFLARLGHILVRMCLS</sequence>
<keyword evidence="11" id="KW-0479">Metal-binding</keyword>
<evidence type="ECO:0000256" key="2">
    <source>
        <dbReference type="ARBA" id="ARBA00022475"/>
    </source>
</evidence>
<dbReference type="HAMAP" id="MF_00454">
    <property type="entry name" value="FluC"/>
    <property type="match status" value="1"/>
</dbReference>
<keyword evidence="13" id="KW-1185">Reference proteome</keyword>
<evidence type="ECO:0000256" key="11">
    <source>
        <dbReference type="HAMAP-Rule" id="MF_00454"/>
    </source>
</evidence>
<evidence type="ECO:0000256" key="8">
    <source>
        <dbReference type="ARBA" id="ARBA00023303"/>
    </source>
</evidence>
<accession>A0ABX2AMD8</accession>
<dbReference type="PANTHER" id="PTHR28259">
    <property type="entry name" value="FLUORIDE EXPORT PROTEIN 1-RELATED"/>
    <property type="match status" value="1"/>
</dbReference>
<feature type="transmembrane region" description="Helical" evidence="11">
    <location>
        <begin position="34"/>
        <end position="56"/>
    </location>
</feature>
<feature type="transmembrane region" description="Helical" evidence="11">
    <location>
        <begin position="5"/>
        <end position="22"/>
    </location>
</feature>
<evidence type="ECO:0000256" key="5">
    <source>
        <dbReference type="ARBA" id="ARBA00022989"/>
    </source>
</evidence>
<dbReference type="Proteomes" id="UP000714420">
    <property type="component" value="Unassembled WGS sequence"/>
</dbReference>
<organism evidence="12 13">
    <name type="scientific">Xylanibacter muris</name>
    <dbReference type="NCBI Taxonomy" id="2736290"/>
    <lineage>
        <taxon>Bacteria</taxon>
        <taxon>Pseudomonadati</taxon>
        <taxon>Bacteroidota</taxon>
        <taxon>Bacteroidia</taxon>
        <taxon>Bacteroidales</taxon>
        <taxon>Prevotellaceae</taxon>
        <taxon>Xylanibacter</taxon>
    </lineage>
</organism>
<dbReference type="NCBIfam" id="TIGR00494">
    <property type="entry name" value="crcB"/>
    <property type="match status" value="1"/>
</dbReference>
<evidence type="ECO:0000313" key="13">
    <source>
        <dbReference type="Proteomes" id="UP000714420"/>
    </source>
</evidence>
<evidence type="ECO:0000256" key="9">
    <source>
        <dbReference type="ARBA" id="ARBA00035120"/>
    </source>
</evidence>
<feature type="transmembrane region" description="Helical" evidence="11">
    <location>
        <begin position="100"/>
        <end position="122"/>
    </location>
</feature>
<keyword evidence="3" id="KW-0997">Cell inner membrane</keyword>
<comment type="similarity">
    <text evidence="9 11">Belongs to the fluoride channel Fluc/FEX (TC 1.A.43) family.</text>
</comment>
<dbReference type="Pfam" id="PF02537">
    <property type="entry name" value="CRCB"/>
    <property type="match status" value="1"/>
</dbReference>
<evidence type="ECO:0000256" key="3">
    <source>
        <dbReference type="ARBA" id="ARBA00022519"/>
    </source>
</evidence>
<dbReference type="EMBL" id="JABKKF010000005">
    <property type="protein sequence ID" value="NPD92184.1"/>
    <property type="molecule type" value="Genomic_DNA"/>
</dbReference>
<comment type="function">
    <text evidence="11">Fluoride-specific ion channel. Important for reducing fluoride concentration in the cell, thus reducing its toxicity.</text>
</comment>
<feature type="transmembrane region" description="Helical" evidence="11">
    <location>
        <begin position="68"/>
        <end position="85"/>
    </location>
</feature>
<name>A0ABX2AMD8_9BACT</name>
<reference evidence="12 13" key="1">
    <citation type="submission" date="2020-05" db="EMBL/GenBank/DDBJ databases">
        <title>Distinct polysaccharide utilization as determinants for interspecies competition between intestinal Prevotella spp.</title>
        <authorList>
            <person name="Galvez E.J.C."/>
            <person name="Iljazovic A."/>
            <person name="Strowig T."/>
        </authorList>
    </citation>
    <scope>NUCLEOTIDE SEQUENCE [LARGE SCALE GENOMIC DNA]</scope>
    <source>
        <strain evidence="12 13">PMUR</strain>
    </source>
</reference>
<comment type="subcellular location">
    <subcellularLocation>
        <location evidence="1 11">Cell membrane</location>
        <topology evidence="1 11">Multi-pass membrane protein</topology>
    </subcellularLocation>
</comment>
<keyword evidence="2 11" id="KW-1003">Cell membrane</keyword>
<keyword evidence="5 11" id="KW-1133">Transmembrane helix</keyword>
<evidence type="ECO:0000256" key="1">
    <source>
        <dbReference type="ARBA" id="ARBA00004651"/>
    </source>
</evidence>
<evidence type="ECO:0000256" key="4">
    <source>
        <dbReference type="ARBA" id="ARBA00022692"/>
    </source>
</evidence>
<evidence type="ECO:0000313" key="12">
    <source>
        <dbReference type="EMBL" id="NPD92184.1"/>
    </source>
</evidence>
<evidence type="ECO:0000256" key="7">
    <source>
        <dbReference type="ARBA" id="ARBA00023136"/>
    </source>
</evidence>
<protein>
    <recommendedName>
        <fullName evidence="11">Fluoride-specific ion channel FluC</fullName>
    </recommendedName>
</protein>
<dbReference type="RefSeq" id="WP_172275518.1">
    <property type="nucleotide sequence ID" value="NZ_CASHFH010000026.1"/>
</dbReference>
<comment type="catalytic activity">
    <reaction evidence="10">
        <text>fluoride(in) = fluoride(out)</text>
        <dbReference type="Rhea" id="RHEA:76159"/>
        <dbReference type="ChEBI" id="CHEBI:17051"/>
    </reaction>
    <physiologicalReaction direction="left-to-right" evidence="10">
        <dbReference type="Rhea" id="RHEA:76160"/>
    </physiologicalReaction>
</comment>
<dbReference type="PANTHER" id="PTHR28259:SF1">
    <property type="entry name" value="FLUORIDE EXPORT PROTEIN 1-RELATED"/>
    <property type="match status" value="1"/>
</dbReference>
<keyword evidence="6 11" id="KW-0406">Ion transport</keyword>
<keyword evidence="11" id="KW-0813">Transport</keyword>